<dbReference type="InterPro" id="IPR036388">
    <property type="entry name" value="WH-like_DNA-bd_sf"/>
</dbReference>
<keyword evidence="1" id="KW-0805">Transcription regulation</keyword>
<evidence type="ECO:0000256" key="2">
    <source>
        <dbReference type="ARBA" id="ARBA00023125"/>
    </source>
</evidence>
<dbReference type="GO" id="GO:0043200">
    <property type="term" value="P:response to amino acid"/>
    <property type="evidence" value="ECO:0007669"/>
    <property type="project" value="TreeGrafter"/>
</dbReference>
<dbReference type="GO" id="GO:0043565">
    <property type="term" value="F:sequence-specific DNA binding"/>
    <property type="evidence" value="ECO:0007669"/>
    <property type="project" value="InterPro"/>
</dbReference>
<keyword evidence="6" id="KW-1185">Reference proteome</keyword>
<evidence type="ECO:0000313" key="5">
    <source>
        <dbReference type="EMBL" id="VDC30392.1"/>
    </source>
</evidence>
<dbReference type="EMBL" id="UXAU01000037">
    <property type="protein sequence ID" value="VDC30392.1"/>
    <property type="molecule type" value="Genomic_DNA"/>
</dbReference>
<dbReference type="InterPro" id="IPR000485">
    <property type="entry name" value="AsnC-type_HTH_dom"/>
</dbReference>
<evidence type="ECO:0000256" key="1">
    <source>
        <dbReference type="ARBA" id="ARBA00023015"/>
    </source>
</evidence>
<dbReference type="PANTHER" id="PTHR30154:SF34">
    <property type="entry name" value="TRANSCRIPTIONAL REGULATOR AZLB"/>
    <property type="match status" value="1"/>
</dbReference>
<dbReference type="SMART" id="SM00344">
    <property type="entry name" value="HTH_ASNC"/>
    <property type="match status" value="1"/>
</dbReference>
<reference evidence="5 6" key="1">
    <citation type="submission" date="2018-11" db="EMBL/GenBank/DDBJ databases">
        <authorList>
            <person name="Criscuolo A."/>
        </authorList>
    </citation>
    <scope>NUCLEOTIDE SEQUENCE [LARGE SCALE GENOMIC DNA]</scope>
    <source>
        <strain evidence="5">AT11b</strain>
    </source>
</reference>
<keyword evidence="2" id="KW-0238">DNA-binding</keyword>
<proteinExistence type="predicted"/>
<evidence type="ECO:0000313" key="6">
    <source>
        <dbReference type="Proteomes" id="UP000280861"/>
    </source>
</evidence>
<accession>A0A3P5XG12</accession>
<keyword evidence="3" id="KW-0804">Transcription</keyword>
<dbReference type="Proteomes" id="UP000280861">
    <property type="component" value="Unassembled WGS sequence"/>
</dbReference>
<dbReference type="PRINTS" id="PR00033">
    <property type="entry name" value="HTHASNC"/>
</dbReference>
<dbReference type="GO" id="GO:0005829">
    <property type="term" value="C:cytosol"/>
    <property type="evidence" value="ECO:0007669"/>
    <property type="project" value="TreeGrafter"/>
</dbReference>
<evidence type="ECO:0000259" key="4">
    <source>
        <dbReference type="PROSITE" id="PS50956"/>
    </source>
</evidence>
<protein>
    <submittedName>
        <fullName evidence="5">Regulatory protein AsnC</fullName>
    </submittedName>
</protein>
<dbReference type="Gene3D" id="3.30.70.920">
    <property type="match status" value="1"/>
</dbReference>
<organism evidence="5 6">
    <name type="scientific">Arthrobacter ulcerisalmonis</name>
    <dbReference type="NCBI Taxonomy" id="2483813"/>
    <lineage>
        <taxon>Bacteria</taxon>
        <taxon>Bacillati</taxon>
        <taxon>Actinomycetota</taxon>
        <taxon>Actinomycetes</taxon>
        <taxon>Micrococcales</taxon>
        <taxon>Micrococcaceae</taxon>
        <taxon>Arthrobacter</taxon>
    </lineage>
</organism>
<feature type="domain" description="HTH asnC-type" evidence="4">
    <location>
        <begin position="25"/>
        <end position="86"/>
    </location>
</feature>
<dbReference type="InterPro" id="IPR011008">
    <property type="entry name" value="Dimeric_a/b-barrel"/>
</dbReference>
<evidence type="ECO:0000256" key="3">
    <source>
        <dbReference type="ARBA" id="ARBA00023163"/>
    </source>
</evidence>
<dbReference type="InterPro" id="IPR019888">
    <property type="entry name" value="Tscrpt_reg_AsnC-like"/>
</dbReference>
<dbReference type="Gene3D" id="1.10.10.10">
    <property type="entry name" value="Winged helix-like DNA-binding domain superfamily/Winged helix DNA-binding domain"/>
    <property type="match status" value="1"/>
</dbReference>
<sequence>MLLSLNNVHCLDVLDRAILRIMRALDGTDTRLLSALAQDPRRTVVALAQKLGLSRNTVQARMAHLEKGHVFLSFERRINPVALGYPLMAFISVHVQQQKLGKLAGELADIPEILEGFGLTGSADLLLRVVALDAEDLFRINGKILGCEGVDRTDTALAMGELIPFRVQPLLDRGSEQA</sequence>
<dbReference type="InterPro" id="IPR019887">
    <property type="entry name" value="Tscrpt_reg_AsnC/Lrp_C"/>
</dbReference>
<name>A0A3P5XG12_9MICC</name>
<dbReference type="SUPFAM" id="SSF46785">
    <property type="entry name" value="Winged helix' DNA-binding domain"/>
    <property type="match status" value="1"/>
</dbReference>
<dbReference type="PROSITE" id="PS50956">
    <property type="entry name" value="HTH_ASNC_2"/>
    <property type="match status" value="1"/>
</dbReference>
<dbReference type="AlphaFoldDB" id="A0A3P5XG12"/>
<dbReference type="SUPFAM" id="SSF54909">
    <property type="entry name" value="Dimeric alpha+beta barrel"/>
    <property type="match status" value="1"/>
</dbReference>
<dbReference type="InterPro" id="IPR036390">
    <property type="entry name" value="WH_DNA-bd_sf"/>
</dbReference>
<gene>
    <name evidence="5" type="primary">asnC_4</name>
    <name evidence="5" type="ORF">PSET11_02508</name>
</gene>
<dbReference type="Pfam" id="PF01037">
    <property type="entry name" value="AsnC_trans_reg"/>
    <property type="match status" value="1"/>
</dbReference>
<dbReference type="Pfam" id="PF13404">
    <property type="entry name" value="HTH_AsnC-type"/>
    <property type="match status" value="1"/>
</dbReference>
<dbReference type="PANTHER" id="PTHR30154">
    <property type="entry name" value="LEUCINE-RESPONSIVE REGULATORY PROTEIN"/>
    <property type="match status" value="1"/>
</dbReference>